<accession>A0A897NAZ7</accession>
<proteinExistence type="predicted"/>
<organism evidence="3 4">
    <name type="scientific">Halapricum desulfuricans</name>
    <dbReference type="NCBI Taxonomy" id="2841257"/>
    <lineage>
        <taxon>Archaea</taxon>
        <taxon>Methanobacteriati</taxon>
        <taxon>Methanobacteriota</taxon>
        <taxon>Stenosarchaea group</taxon>
        <taxon>Halobacteria</taxon>
        <taxon>Halobacteriales</taxon>
        <taxon>Haloarculaceae</taxon>
        <taxon>Halapricum</taxon>
    </lineage>
</organism>
<dbReference type="RefSeq" id="WP_229110733.1">
    <property type="nucleotide sequence ID" value="NZ_CP064788.1"/>
</dbReference>
<dbReference type="InterPro" id="IPR058481">
    <property type="entry name" value="DUF8168"/>
</dbReference>
<feature type="region of interest" description="Disordered" evidence="1">
    <location>
        <begin position="297"/>
        <end position="344"/>
    </location>
</feature>
<name>A0A897NAZ7_9EURY</name>
<dbReference type="AlphaFoldDB" id="A0A897NAZ7"/>
<dbReference type="EMBL" id="CP064788">
    <property type="protein sequence ID" value="QSG07566.1"/>
    <property type="molecule type" value="Genomic_DNA"/>
</dbReference>
<protein>
    <recommendedName>
        <fullName evidence="2">DUF8168 domain-containing protein</fullName>
    </recommendedName>
</protein>
<dbReference type="Pfam" id="PF26506">
    <property type="entry name" value="DUF8168"/>
    <property type="match status" value="2"/>
</dbReference>
<feature type="domain" description="DUF8168" evidence="2">
    <location>
        <begin position="1"/>
        <end position="154"/>
    </location>
</feature>
<evidence type="ECO:0000313" key="4">
    <source>
        <dbReference type="Proteomes" id="UP000662973"/>
    </source>
</evidence>
<feature type="domain" description="DUF8168" evidence="2">
    <location>
        <begin position="205"/>
        <end position="293"/>
    </location>
</feature>
<feature type="compositionally biased region" description="Basic and acidic residues" evidence="1">
    <location>
        <begin position="303"/>
        <end position="315"/>
    </location>
</feature>
<evidence type="ECO:0000313" key="3">
    <source>
        <dbReference type="EMBL" id="QSG07566.1"/>
    </source>
</evidence>
<dbReference type="GeneID" id="68850831"/>
<reference evidence="3 4" key="1">
    <citation type="submission" date="2020-11" db="EMBL/GenBank/DDBJ databases">
        <title>Carbohydrate-dependent, anaerobic sulfur respiration: A novel catabolism in halophilic archaea.</title>
        <authorList>
            <person name="Sorokin D.Y."/>
            <person name="Messina E."/>
            <person name="Smedile F."/>
            <person name="La Cono V."/>
            <person name="Hallsworth J.E."/>
            <person name="Yakimov M.M."/>
        </authorList>
    </citation>
    <scope>NUCLEOTIDE SEQUENCE [LARGE SCALE GENOMIC DNA]</scope>
    <source>
        <strain evidence="3 4">HSR12-2</strain>
    </source>
</reference>
<evidence type="ECO:0000259" key="2">
    <source>
        <dbReference type="Pfam" id="PF26506"/>
    </source>
</evidence>
<dbReference type="KEGG" id="hds:HSR122_0149"/>
<evidence type="ECO:0000256" key="1">
    <source>
        <dbReference type="SAM" id="MobiDB-lite"/>
    </source>
</evidence>
<feature type="compositionally biased region" description="Low complexity" evidence="1">
    <location>
        <begin position="180"/>
        <end position="206"/>
    </location>
</feature>
<dbReference type="Proteomes" id="UP000662973">
    <property type="component" value="Chromosome"/>
</dbReference>
<sequence length="344" mass="35672">MYRHDIHKLRGRAHETAAETYAGARVNEPVPGGADADAARLSRPPGEPEETVPAHASPVRLSLLTGQPVRPTSDLSPFRTAARELATIDDPAAAHAAWLASDTTAARNETIHYPYTALKYHVLLTAALLSNYRAGATFDDLHLVVETAADQPTTGSDSIRAPTPTPTNAHPEDRPTGPETATATESRTATGAATAPRAGRAATQTPSAADVLPHRTILHAGPVTLHIMADPDGRPAAPLGPAPARSFADVWARLPALPFDVDSDRRWRRLDAQLRRIRSWSAALATIADVATGRLGVTSGESAGRDGTRGADERGGTGSGAGGAGAGNDGAGDEPNDPAGGDRA</sequence>
<feature type="region of interest" description="Disordered" evidence="1">
    <location>
        <begin position="150"/>
        <end position="208"/>
    </location>
</feature>
<keyword evidence="4" id="KW-1185">Reference proteome</keyword>
<feature type="compositionally biased region" description="Gly residues" evidence="1">
    <location>
        <begin position="316"/>
        <end position="330"/>
    </location>
</feature>
<feature type="region of interest" description="Disordered" evidence="1">
    <location>
        <begin position="22"/>
        <end position="55"/>
    </location>
</feature>
<gene>
    <name evidence="3" type="ORF">HSR122_0149</name>
</gene>